<dbReference type="OrthoDB" id="5505402at2"/>
<dbReference type="InterPro" id="IPR026363">
    <property type="entry name" value="CxxC-x17-CxxC_dom"/>
</dbReference>
<dbReference type="NCBIfam" id="TIGR04272">
    <property type="entry name" value="cxxc_cxxc_Mbark"/>
    <property type="match status" value="1"/>
</dbReference>
<reference evidence="4" key="1">
    <citation type="submission" date="2016-11" db="EMBL/GenBank/DDBJ databases">
        <authorList>
            <person name="Varghese N."/>
            <person name="Submissions S."/>
        </authorList>
    </citation>
    <scope>NUCLEOTIDE SEQUENCE [LARGE SCALE GENOMIC DNA]</scope>
    <source>
        <strain evidence="4">DSM 11792</strain>
    </source>
</reference>
<evidence type="ECO:0000259" key="2">
    <source>
        <dbReference type="Pfam" id="PF23477"/>
    </source>
</evidence>
<feature type="domain" description="CxxC-x17-CxxC" evidence="2">
    <location>
        <begin position="59"/>
        <end position="93"/>
    </location>
</feature>
<dbReference type="Pfam" id="PF13451">
    <property type="entry name" value="zf_Tbcl"/>
    <property type="match status" value="1"/>
</dbReference>
<sequence>MSYEDKVLTCRDCGADFVFTAGEQAFYAEKGLLNEPTRCRDCRRRRKQRNNAGAAGMDRQMYDTFCSSCGAPTQVPFKPTGRKPIYCRECMAVNRRASFR</sequence>
<proteinExistence type="predicted"/>
<dbReference type="AlphaFoldDB" id="A0A1M4ZLA1"/>
<organism evidence="3 4">
    <name type="scientific">Desulfofundulus australicus DSM 11792</name>
    <dbReference type="NCBI Taxonomy" id="1121425"/>
    <lineage>
        <taxon>Bacteria</taxon>
        <taxon>Bacillati</taxon>
        <taxon>Bacillota</taxon>
        <taxon>Clostridia</taxon>
        <taxon>Eubacteriales</taxon>
        <taxon>Peptococcaceae</taxon>
        <taxon>Desulfofundulus</taxon>
    </lineage>
</organism>
<dbReference type="Pfam" id="PF23477">
    <property type="entry name" value="zf_Tbcl_2"/>
    <property type="match status" value="1"/>
</dbReference>
<dbReference type="InterPro" id="IPR025306">
    <property type="entry name" value="Zn-bnd_dom_prob"/>
</dbReference>
<dbReference type="RefSeq" id="WP_073164989.1">
    <property type="nucleotide sequence ID" value="NZ_FQUW01000017.1"/>
</dbReference>
<evidence type="ECO:0000313" key="4">
    <source>
        <dbReference type="Proteomes" id="UP000184196"/>
    </source>
</evidence>
<evidence type="ECO:0000259" key="1">
    <source>
        <dbReference type="Pfam" id="PF13451"/>
    </source>
</evidence>
<accession>A0A1M4ZLA1</accession>
<dbReference type="EMBL" id="FQUW01000017">
    <property type="protein sequence ID" value="SHF18860.1"/>
    <property type="molecule type" value="Genomic_DNA"/>
</dbReference>
<evidence type="ECO:0000313" key="3">
    <source>
        <dbReference type="EMBL" id="SHF18860.1"/>
    </source>
</evidence>
<protein>
    <submittedName>
        <fullName evidence="3">CxxC-x17-CxxC domain-containing protein</fullName>
    </submittedName>
</protein>
<keyword evidence="4" id="KW-1185">Reference proteome</keyword>
<gene>
    <name evidence="3" type="ORF">SAMN02745218_01647</name>
</gene>
<feature type="domain" description="Probable zinc-binding" evidence="1">
    <location>
        <begin position="4"/>
        <end position="50"/>
    </location>
</feature>
<name>A0A1M4ZLA1_9FIRM</name>
<dbReference type="Proteomes" id="UP000184196">
    <property type="component" value="Unassembled WGS sequence"/>
</dbReference>